<dbReference type="InterPro" id="IPR032675">
    <property type="entry name" value="LRR_dom_sf"/>
</dbReference>
<keyword evidence="11" id="KW-0297">G-protein coupled receptor</keyword>
<dbReference type="PANTHER" id="PTHR45842:SF8">
    <property type="entry name" value="LEUCINE-RICH REPEAT, IMMUNOGLOBULIN-LIKE DOMAIN AND TRANSMEMBRANE DOMAIN-CONTAINING PROTEIN 3"/>
    <property type="match status" value="1"/>
</dbReference>
<evidence type="ECO:0000256" key="10">
    <source>
        <dbReference type="ARBA" id="ARBA00023319"/>
    </source>
</evidence>
<dbReference type="SMART" id="SM00409">
    <property type="entry name" value="IG"/>
    <property type="match status" value="1"/>
</dbReference>
<feature type="domain" description="Ig-like" evidence="14">
    <location>
        <begin position="449"/>
        <end position="537"/>
    </location>
</feature>
<feature type="transmembrane region" description="Helical" evidence="12">
    <location>
        <begin position="74"/>
        <end position="91"/>
    </location>
</feature>
<dbReference type="SUPFAM" id="SSF81321">
    <property type="entry name" value="Family A G protein-coupled receptor-like"/>
    <property type="match status" value="1"/>
</dbReference>
<reference evidence="17" key="1">
    <citation type="journal article" date="2016" name="Nature">
        <title>Genome evolution in the allotetraploid frog Xenopus laevis.</title>
        <authorList>
            <person name="Session A.M."/>
            <person name="Uno Y."/>
            <person name="Kwon T."/>
            <person name="Chapman J.A."/>
            <person name="Toyoda A."/>
            <person name="Takahashi S."/>
            <person name="Fukui A."/>
            <person name="Hikosaka A."/>
            <person name="Suzuki A."/>
            <person name="Kondo M."/>
            <person name="van Heeringen S.J."/>
            <person name="Quigley I."/>
            <person name="Heinz S."/>
            <person name="Ogino H."/>
            <person name="Ochi H."/>
            <person name="Hellsten U."/>
            <person name="Lyons J.B."/>
            <person name="Simakov O."/>
            <person name="Putnam N."/>
            <person name="Stites J."/>
            <person name="Kuroki Y."/>
            <person name="Tanaka T."/>
            <person name="Michiue T."/>
            <person name="Watanabe M."/>
            <person name="Bogdanovic O."/>
            <person name="Lister R."/>
            <person name="Georgiou G."/>
            <person name="Paranjpe S.S."/>
            <person name="van Kruijsbergen I."/>
            <person name="Shu S."/>
            <person name="Carlson J."/>
            <person name="Kinoshita T."/>
            <person name="Ohta Y."/>
            <person name="Mawaribuchi S."/>
            <person name="Jenkins J."/>
            <person name="Grimwood J."/>
            <person name="Schmutz J."/>
            <person name="Mitros T."/>
            <person name="Mozaffari S.V."/>
            <person name="Suzuki Y."/>
            <person name="Haramoto Y."/>
            <person name="Yamamoto T.S."/>
            <person name="Takagi C."/>
            <person name="Heald R."/>
            <person name="Miller K."/>
            <person name="Haudenschild C."/>
            <person name="Kitzman J."/>
            <person name="Nakayama T."/>
            <person name="Izutsu Y."/>
            <person name="Robert J."/>
            <person name="Fortriede J."/>
            <person name="Burns K."/>
            <person name="Lotay V."/>
            <person name="Karimi K."/>
            <person name="Yasuoka Y."/>
            <person name="Dichmann D.S."/>
            <person name="Flajnik M.F."/>
            <person name="Houston D.W."/>
            <person name="Shendure J."/>
            <person name="DuPasquier L."/>
            <person name="Vize P.D."/>
            <person name="Zorn A.M."/>
            <person name="Ito M."/>
            <person name="Marcotte E.M."/>
            <person name="Wallingford J.B."/>
            <person name="Ito Y."/>
            <person name="Asashima M."/>
            <person name="Ueno N."/>
            <person name="Matsuda Y."/>
            <person name="Veenstra G.J."/>
            <person name="Fujiyama A."/>
            <person name="Harland R.M."/>
            <person name="Taira M."/>
            <person name="Rokhsar D.S."/>
        </authorList>
    </citation>
    <scope>NUCLEOTIDE SEQUENCE [LARGE SCALE GENOMIC DNA]</scope>
    <source>
        <strain evidence="17">J</strain>
    </source>
</reference>
<feature type="domain" description="Fibronectin type-III" evidence="15">
    <location>
        <begin position="636"/>
        <end position="734"/>
    </location>
</feature>
<keyword evidence="10" id="KW-0393">Immunoglobulin domain</keyword>
<dbReference type="Gene3D" id="1.20.1070.10">
    <property type="entry name" value="Rhodopsin 7-helix transmembrane proteins"/>
    <property type="match status" value="1"/>
</dbReference>
<evidence type="ECO:0000256" key="5">
    <source>
        <dbReference type="ARBA" id="ARBA00022737"/>
    </source>
</evidence>
<dbReference type="AlphaFoldDB" id="A0A974DSI9"/>
<feature type="transmembrane region" description="Helical" evidence="12">
    <location>
        <begin position="40"/>
        <end position="62"/>
    </location>
</feature>
<evidence type="ECO:0000256" key="8">
    <source>
        <dbReference type="ARBA" id="ARBA00023157"/>
    </source>
</evidence>
<dbReference type="GO" id="GO:0004930">
    <property type="term" value="F:G protein-coupled receptor activity"/>
    <property type="evidence" value="ECO:0007669"/>
    <property type="project" value="UniProtKB-KW"/>
</dbReference>
<dbReference type="InterPro" id="IPR001611">
    <property type="entry name" value="Leu-rich_rpt"/>
</dbReference>
<dbReference type="InterPro" id="IPR000276">
    <property type="entry name" value="GPCR_Rhodpsn"/>
</dbReference>
<dbReference type="PROSITE" id="PS50853">
    <property type="entry name" value="FN3"/>
    <property type="match status" value="1"/>
</dbReference>
<sequence>METLVVVSTLLPTGTGTENISDIFSEIHSVFSQTEHNIVAAYLITAGVISLLSNIIVLGIFVKYKELRTATNAIIINLAFTDIGVSGIGYPMSAASDLHGSWKFGYVGCQIYAGLNIFFGMASIGLLTVVAIDRYLTICRPDIGRRITSCHYTAMILAAWINAVFWSVMPIVGWSSYAPDPTGATCTINWRKNDVSFISYTMSVVAVNFVVPLMVMFYCYYKVSRTMKGYGSRSSLGGSNADWSVLCNDPDMFDMPVNVPVDTVKLRIEKTVIRKIPTEAFYYLVDLKYLWVTYNSISSIDSSSFYNLKQLHELRLDGNAISVFPWESLAEKPSLRTLDLHNNKIASIPAEAAQYLRNITYLDLSSNRLTTLPPDLLDIWSPLSEKSQIRLQDNSWFCDCRISKLIELSKTTDPHIIFLDPLVVCSGPDSLAGFLFQRVELEQDICLKPSVMTSATKITSPLGSNVLLRCDASGYPTPQLVWSRTNNSAANYTVVQETPTYGVRWSILSMNGISYKDAGEYRCKAKNFAGVAEASITVIVVGFVTTTASSHHFDRRLGAESMNGIQTDAKEELSKISITRLPLQLSTVPILQTETPTVPPSIVLTTSEVPKIKLPKPVSATKKNPANRLTSEQNAMVGNLKVISESEDRVTLTWKTFNTTNCSNLAVLYSKYGEEEMLKLSTDPSKNKVTIDGLEPNTKYMACVCPKVSQPKKDQCIVFSTDFSLPIESSSQVPILIIASSVVCVIVLPVIVFLFYKVMQRKPKFPGEEDHLKETYVKFETLSLRQRPINTAGELWTRRDTTESERLLLCSRSSMDSQATLKSEGSRPEYYC</sequence>
<evidence type="ECO:0008006" key="18">
    <source>
        <dbReference type="Google" id="ProtNLM"/>
    </source>
</evidence>
<name>A0A974DSI9_XENLA</name>
<evidence type="ECO:0000256" key="6">
    <source>
        <dbReference type="ARBA" id="ARBA00022989"/>
    </source>
</evidence>
<proteinExistence type="inferred from homology"/>
<dbReference type="GO" id="GO:0007601">
    <property type="term" value="P:visual perception"/>
    <property type="evidence" value="ECO:0007669"/>
    <property type="project" value="InterPro"/>
</dbReference>
<comment type="subcellular location">
    <subcellularLocation>
        <location evidence="1">Membrane</location>
    </subcellularLocation>
</comment>
<evidence type="ECO:0000256" key="3">
    <source>
        <dbReference type="ARBA" id="ARBA00022692"/>
    </source>
</evidence>
<organism evidence="16 17">
    <name type="scientific">Xenopus laevis</name>
    <name type="common">African clawed frog</name>
    <dbReference type="NCBI Taxonomy" id="8355"/>
    <lineage>
        <taxon>Eukaryota</taxon>
        <taxon>Metazoa</taxon>
        <taxon>Chordata</taxon>
        <taxon>Craniata</taxon>
        <taxon>Vertebrata</taxon>
        <taxon>Euteleostomi</taxon>
        <taxon>Amphibia</taxon>
        <taxon>Batrachia</taxon>
        <taxon>Anura</taxon>
        <taxon>Pipoidea</taxon>
        <taxon>Pipidae</taxon>
        <taxon>Xenopodinae</taxon>
        <taxon>Xenopus</taxon>
        <taxon>Xenopus</taxon>
    </lineage>
</organism>
<evidence type="ECO:0000259" key="13">
    <source>
        <dbReference type="PROSITE" id="PS50262"/>
    </source>
</evidence>
<keyword evidence="11" id="KW-0807">Transducer</keyword>
<dbReference type="InterPro" id="IPR007110">
    <property type="entry name" value="Ig-like_dom"/>
</dbReference>
<dbReference type="SUPFAM" id="SSF49265">
    <property type="entry name" value="Fibronectin type III"/>
    <property type="match status" value="1"/>
</dbReference>
<dbReference type="InterPro" id="IPR036116">
    <property type="entry name" value="FN3_sf"/>
</dbReference>
<keyword evidence="5" id="KW-0677">Repeat</keyword>
<dbReference type="OMA" id="ISIFPWK"/>
<dbReference type="CDD" id="cd00063">
    <property type="entry name" value="FN3"/>
    <property type="match status" value="1"/>
</dbReference>
<dbReference type="EMBL" id="CM004467">
    <property type="protein sequence ID" value="OCT97123.1"/>
    <property type="molecule type" value="Genomic_DNA"/>
</dbReference>
<evidence type="ECO:0000256" key="1">
    <source>
        <dbReference type="ARBA" id="ARBA00004370"/>
    </source>
</evidence>
<evidence type="ECO:0000256" key="9">
    <source>
        <dbReference type="ARBA" id="ARBA00023180"/>
    </source>
</evidence>
<evidence type="ECO:0000256" key="11">
    <source>
        <dbReference type="RuleBase" id="RU000688"/>
    </source>
</evidence>
<evidence type="ECO:0000256" key="4">
    <source>
        <dbReference type="ARBA" id="ARBA00022729"/>
    </source>
</evidence>
<evidence type="ECO:0000313" key="16">
    <source>
        <dbReference type="EMBL" id="OCT97123.1"/>
    </source>
</evidence>
<dbReference type="PROSITE" id="PS50835">
    <property type="entry name" value="IG_LIKE"/>
    <property type="match status" value="1"/>
</dbReference>
<dbReference type="SMART" id="SM00408">
    <property type="entry name" value="IGc2"/>
    <property type="match status" value="1"/>
</dbReference>
<dbReference type="Gene3D" id="2.60.40.10">
    <property type="entry name" value="Immunoglobulins"/>
    <property type="match status" value="2"/>
</dbReference>
<dbReference type="GO" id="GO:0016020">
    <property type="term" value="C:membrane"/>
    <property type="evidence" value="ECO:0007669"/>
    <property type="project" value="UniProtKB-SubCell"/>
</dbReference>
<evidence type="ECO:0000256" key="7">
    <source>
        <dbReference type="ARBA" id="ARBA00023136"/>
    </source>
</evidence>
<keyword evidence="3 11" id="KW-0812">Transmembrane</keyword>
<accession>A0A974DSI9</accession>
<keyword evidence="7 12" id="KW-0472">Membrane</keyword>
<protein>
    <recommendedName>
        <fullName evidence="18">G-protein coupled receptors family 1 profile domain-containing protein</fullName>
    </recommendedName>
</protein>
<evidence type="ECO:0000259" key="15">
    <source>
        <dbReference type="PROSITE" id="PS50853"/>
    </source>
</evidence>
<feature type="domain" description="G-protein coupled receptors family 1 profile" evidence="13">
    <location>
        <begin position="53"/>
        <end position="228"/>
    </location>
</feature>
<keyword evidence="4" id="KW-0732">Signal</keyword>
<dbReference type="SUPFAM" id="SSF48726">
    <property type="entry name" value="Immunoglobulin"/>
    <property type="match status" value="1"/>
</dbReference>
<evidence type="ECO:0000259" key="14">
    <source>
        <dbReference type="PROSITE" id="PS50835"/>
    </source>
</evidence>
<dbReference type="InterPro" id="IPR003961">
    <property type="entry name" value="FN3_dom"/>
</dbReference>
<dbReference type="PRINTS" id="PR00237">
    <property type="entry name" value="GPCRRHODOPSN"/>
</dbReference>
<keyword evidence="6 12" id="KW-1133">Transmembrane helix</keyword>
<dbReference type="InterPro" id="IPR017452">
    <property type="entry name" value="GPCR_Rhodpsn_7TM"/>
</dbReference>
<comment type="similarity">
    <text evidence="11">Belongs to the G-protein coupled receptor 1 family.</text>
</comment>
<dbReference type="InterPro" id="IPR003599">
    <property type="entry name" value="Ig_sub"/>
</dbReference>
<feature type="transmembrane region" description="Helical" evidence="12">
    <location>
        <begin position="197"/>
        <end position="221"/>
    </location>
</feature>
<dbReference type="PROSITE" id="PS00237">
    <property type="entry name" value="G_PROTEIN_RECEP_F1_1"/>
    <property type="match status" value="1"/>
</dbReference>
<feature type="transmembrane region" description="Helical" evidence="12">
    <location>
        <begin position="152"/>
        <end position="177"/>
    </location>
</feature>
<dbReference type="FunFam" id="2.60.40.10:FF:000744">
    <property type="entry name" value="Leucine rich repeat, Ig-like and transmembrane domains 1"/>
    <property type="match status" value="1"/>
</dbReference>
<evidence type="ECO:0000256" key="12">
    <source>
        <dbReference type="SAM" id="Phobius"/>
    </source>
</evidence>
<dbReference type="InterPro" id="IPR003598">
    <property type="entry name" value="Ig_sub2"/>
</dbReference>
<dbReference type="Proteomes" id="UP000694892">
    <property type="component" value="Chromosome 1S"/>
</dbReference>
<dbReference type="InterPro" id="IPR050467">
    <property type="entry name" value="LRFN"/>
</dbReference>
<keyword evidence="8" id="KW-1015">Disulfide bond</keyword>
<dbReference type="InterPro" id="IPR036179">
    <property type="entry name" value="Ig-like_dom_sf"/>
</dbReference>
<dbReference type="Pfam" id="PF13927">
    <property type="entry name" value="Ig_3"/>
    <property type="match status" value="1"/>
</dbReference>
<dbReference type="InterPro" id="IPR013783">
    <property type="entry name" value="Ig-like_fold"/>
</dbReference>
<dbReference type="InterPro" id="IPR002962">
    <property type="entry name" value="Peropsin"/>
</dbReference>
<dbReference type="Pfam" id="PF00001">
    <property type="entry name" value="7tm_1"/>
    <property type="match status" value="1"/>
</dbReference>
<dbReference type="Gene3D" id="3.80.10.10">
    <property type="entry name" value="Ribonuclease Inhibitor"/>
    <property type="match status" value="1"/>
</dbReference>
<dbReference type="PANTHER" id="PTHR45842">
    <property type="entry name" value="SYNAPTIC ADHESION-LIKE MOLECULE SALM"/>
    <property type="match status" value="1"/>
</dbReference>
<feature type="transmembrane region" description="Helical" evidence="12">
    <location>
        <begin position="111"/>
        <end position="132"/>
    </location>
</feature>
<dbReference type="PROSITE" id="PS50262">
    <property type="entry name" value="G_PROTEIN_RECEP_F1_2"/>
    <property type="match status" value="1"/>
</dbReference>
<dbReference type="PROSITE" id="PS51450">
    <property type="entry name" value="LRR"/>
    <property type="match status" value="3"/>
</dbReference>
<dbReference type="Pfam" id="PF13855">
    <property type="entry name" value="LRR_8"/>
    <property type="match status" value="2"/>
</dbReference>
<dbReference type="PRINTS" id="PR01244">
    <property type="entry name" value="PEROPSIN"/>
</dbReference>
<keyword evidence="9" id="KW-0325">Glycoprotein</keyword>
<dbReference type="SUPFAM" id="SSF52058">
    <property type="entry name" value="L domain-like"/>
    <property type="match status" value="1"/>
</dbReference>
<evidence type="ECO:0000256" key="2">
    <source>
        <dbReference type="ARBA" id="ARBA00022614"/>
    </source>
</evidence>
<evidence type="ECO:0000313" key="17">
    <source>
        <dbReference type="Proteomes" id="UP000694892"/>
    </source>
</evidence>
<gene>
    <name evidence="16" type="ORF">XELAEV_18009346mg</name>
</gene>
<dbReference type="SMART" id="SM00369">
    <property type="entry name" value="LRR_TYP"/>
    <property type="match status" value="4"/>
</dbReference>
<dbReference type="InterPro" id="IPR003591">
    <property type="entry name" value="Leu-rich_rpt_typical-subtyp"/>
</dbReference>
<keyword evidence="2" id="KW-0433">Leucine-rich repeat</keyword>
<feature type="transmembrane region" description="Helical" evidence="12">
    <location>
        <begin position="733"/>
        <end position="756"/>
    </location>
</feature>
<keyword evidence="11" id="KW-0675">Receptor</keyword>